<reference evidence="3 4" key="1">
    <citation type="submission" date="2021-01" db="EMBL/GenBank/DDBJ databases">
        <title>Genome seq and assembly of Nocardiodes sp. G10.</title>
        <authorList>
            <person name="Chhetri G."/>
        </authorList>
    </citation>
    <scope>NUCLEOTIDE SEQUENCE [LARGE SCALE GENOMIC DNA]</scope>
    <source>
        <strain evidence="3 4">G10</strain>
    </source>
</reference>
<accession>A0ABS1L9I0</accession>
<dbReference type="PANTHER" id="PTHR43433">
    <property type="entry name" value="HYDROLASE, ALPHA/BETA FOLD FAMILY PROTEIN"/>
    <property type="match status" value="1"/>
</dbReference>
<dbReference type="PRINTS" id="PR00412">
    <property type="entry name" value="EPOXHYDRLASE"/>
</dbReference>
<dbReference type="GO" id="GO:0016787">
    <property type="term" value="F:hydrolase activity"/>
    <property type="evidence" value="ECO:0007669"/>
    <property type="project" value="UniProtKB-KW"/>
</dbReference>
<protein>
    <submittedName>
        <fullName evidence="3">Alpha/beta hydrolase</fullName>
    </submittedName>
</protein>
<dbReference type="Pfam" id="PF00561">
    <property type="entry name" value="Abhydrolase_1"/>
    <property type="match status" value="1"/>
</dbReference>
<gene>
    <name evidence="3" type="ORF">JI751_10685</name>
</gene>
<dbReference type="InterPro" id="IPR050471">
    <property type="entry name" value="AB_hydrolase"/>
</dbReference>
<evidence type="ECO:0000256" key="1">
    <source>
        <dbReference type="ARBA" id="ARBA00022559"/>
    </source>
</evidence>
<evidence type="ECO:0000313" key="4">
    <source>
        <dbReference type="Proteomes" id="UP000636918"/>
    </source>
</evidence>
<dbReference type="PANTHER" id="PTHR43433:SF4">
    <property type="entry name" value="NON-HEME CHLOROPEROXIDASE-RELATED"/>
    <property type="match status" value="1"/>
</dbReference>
<sequence>MSPTLSTTAPFHPGGCAHWGGTTHPAACLRSKHQPNGLLPRPLRRDHHVPDVTASSGLLSSTKVHVEDSGGSGRPVVLIHGWPLSGESWGEQVGPLSAAGYRVVAYDRRGFGRSDKPSKGYDYDTLADDLDGVLKELDLTDVTLVGFSMGGGEVARYIARHGEDRVHSAVFAAAVPPFLMKSDDNPDGPLTEDAAKEMEDGLKEDRTTFFDGFTQDFFSADGELKVTEEQRQEAIALAHQSDQTAALGCMEAFGTTDFRDDLTKITVPTLVIHGDSDGIVPFEGSGKRTHEAVAGSELVVVEGAPHGFNVSHADEFNQALLGFLQR</sequence>
<feature type="domain" description="AB hydrolase-1" evidence="2">
    <location>
        <begin position="75"/>
        <end position="310"/>
    </location>
</feature>
<dbReference type="PRINTS" id="PR00111">
    <property type="entry name" value="ABHYDROLASE"/>
</dbReference>
<proteinExistence type="predicted"/>
<organism evidence="3 4">
    <name type="scientific">Nocardioides baculatus</name>
    <dbReference type="NCBI Taxonomy" id="2801337"/>
    <lineage>
        <taxon>Bacteria</taxon>
        <taxon>Bacillati</taxon>
        <taxon>Actinomycetota</taxon>
        <taxon>Actinomycetes</taxon>
        <taxon>Propionibacteriales</taxon>
        <taxon>Nocardioidaceae</taxon>
        <taxon>Nocardioides</taxon>
    </lineage>
</organism>
<keyword evidence="4" id="KW-1185">Reference proteome</keyword>
<dbReference type="Gene3D" id="3.40.50.1820">
    <property type="entry name" value="alpha/beta hydrolase"/>
    <property type="match status" value="1"/>
</dbReference>
<dbReference type="InterPro" id="IPR029058">
    <property type="entry name" value="AB_hydrolase_fold"/>
</dbReference>
<dbReference type="EMBL" id="JAERSG010000003">
    <property type="protein sequence ID" value="MBL0748078.1"/>
    <property type="molecule type" value="Genomic_DNA"/>
</dbReference>
<dbReference type="SUPFAM" id="SSF53474">
    <property type="entry name" value="alpha/beta-Hydrolases"/>
    <property type="match status" value="1"/>
</dbReference>
<evidence type="ECO:0000313" key="3">
    <source>
        <dbReference type="EMBL" id="MBL0748078.1"/>
    </source>
</evidence>
<evidence type="ECO:0000259" key="2">
    <source>
        <dbReference type="Pfam" id="PF00561"/>
    </source>
</evidence>
<keyword evidence="1" id="KW-0575">Peroxidase</keyword>
<keyword evidence="3" id="KW-0378">Hydrolase</keyword>
<dbReference type="InterPro" id="IPR000073">
    <property type="entry name" value="AB_hydrolase_1"/>
</dbReference>
<dbReference type="Proteomes" id="UP000636918">
    <property type="component" value="Unassembled WGS sequence"/>
</dbReference>
<name>A0ABS1L9I0_9ACTN</name>
<keyword evidence="1" id="KW-0560">Oxidoreductase</keyword>
<dbReference type="InterPro" id="IPR000639">
    <property type="entry name" value="Epox_hydrolase-like"/>
</dbReference>
<comment type="caution">
    <text evidence="3">The sequence shown here is derived from an EMBL/GenBank/DDBJ whole genome shotgun (WGS) entry which is preliminary data.</text>
</comment>